<name>A0A2N5XKN7_9HYPH</name>
<dbReference type="Proteomes" id="UP000234881">
    <property type="component" value="Unassembled WGS sequence"/>
</dbReference>
<dbReference type="AlphaFoldDB" id="A0A2N5XKN7"/>
<comment type="caution">
    <text evidence="1">The sequence shown here is derived from an EMBL/GenBank/DDBJ whole genome shotgun (WGS) entry which is preliminary data.</text>
</comment>
<evidence type="ECO:0000313" key="2">
    <source>
        <dbReference type="Proteomes" id="UP000234881"/>
    </source>
</evidence>
<organism evidence="1 2">
    <name type="scientific">Cohaesibacter celericrescens</name>
    <dbReference type="NCBI Taxonomy" id="2067669"/>
    <lineage>
        <taxon>Bacteria</taxon>
        <taxon>Pseudomonadati</taxon>
        <taxon>Pseudomonadota</taxon>
        <taxon>Alphaproteobacteria</taxon>
        <taxon>Hyphomicrobiales</taxon>
        <taxon>Cohaesibacteraceae</taxon>
    </lineage>
</organism>
<dbReference type="EMBL" id="PKUQ01000055">
    <property type="protein sequence ID" value="PLW75000.1"/>
    <property type="molecule type" value="Genomic_DNA"/>
</dbReference>
<accession>A0A2N5XKN7</accession>
<proteinExistence type="predicted"/>
<dbReference type="OrthoDB" id="5450856at2"/>
<evidence type="ECO:0000313" key="1">
    <source>
        <dbReference type="EMBL" id="PLW75000.1"/>
    </source>
</evidence>
<sequence length="123" mass="13864">MIFNIISHSRTSNAVIDRNERLFLKGGLSTSDKLAAERGLVTQRNFFQIMSRTALKILKAQKRLRSHHRGGTLVADVAGNIFSDEIVEFVPPKLECQWHSSLIERRVLLTGCAVSQLFSNRAQ</sequence>
<protein>
    <submittedName>
        <fullName evidence="1">Uncharacterized protein</fullName>
    </submittedName>
</protein>
<reference evidence="1 2" key="1">
    <citation type="submission" date="2018-01" db="EMBL/GenBank/DDBJ databases">
        <title>The draft genome sequence of Cohaesibacter sp. H1304.</title>
        <authorList>
            <person name="Wang N.-N."/>
            <person name="Du Z.-J."/>
        </authorList>
    </citation>
    <scope>NUCLEOTIDE SEQUENCE [LARGE SCALE GENOMIC DNA]</scope>
    <source>
        <strain evidence="1 2">H1304</strain>
    </source>
</reference>
<gene>
    <name evidence="1" type="ORF">C0081_22115</name>
</gene>
<dbReference type="RefSeq" id="WP_101535900.1">
    <property type="nucleotide sequence ID" value="NZ_PKUQ01000055.1"/>
</dbReference>
<keyword evidence="2" id="KW-1185">Reference proteome</keyword>